<reference evidence="4" key="1">
    <citation type="submission" date="2016-06" db="UniProtKB">
        <authorList>
            <consortium name="WormBaseParasite"/>
        </authorList>
    </citation>
    <scope>IDENTIFICATION</scope>
</reference>
<protein>
    <submittedName>
        <fullName evidence="2 4">Uncharacterized protein</fullName>
    </submittedName>
</protein>
<gene>
    <name evidence="2" type="ORF">SCUD_LOCUS3657</name>
</gene>
<evidence type="ECO:0000256" key="1">
    <source>
        <dbReference type="SAM" id="MobiDB-lite"/>
    </source>
</evidence>
<dbReference type="WBParaSite" id="SCUD_0000365701-mRNA-1">
    <property type="protein sequence ID" value="SCUD_0000365701-mRNA-1"/>
    <property type="gene ID" value="SCUD_0000365701"/>
</dbReference>
<proteinExistence type="predicted"/>
<evidence type="ECO:0000313" key="4">
    <source>
        <dbReference type="WBParaSite" id="SCUD_0000365701-mRNA-1"/>
    </source>
</evidence>
<name>A0A183JLS6_9TREM</name>
<dbReference type="STRING" id="6186.A0A183JLS6"/>
<feature type="region of interest" description="Disordered" evidence="1">
    <location>
        <begin position="1"/>
        <end position="25"/>
    </location>
</feature>
<reference evidence="2 3" key="2">
    <citation type="submission" date="2018-11" db="EMBL/GenBank/DDBJ databases">
        <authorList>
            <consortium name="Pathogen Informatics"/>
        </authorList>
    </citation>
    <scope>NUCLEOTIDE SEQUENCE [LARGE SCALE GENOMIC DNA]</scope>
    <source>
        <strain evidence="2">Dakar</strain>
        <strain evidence="3">Dakar, Senegal</strain>
    </source>
</reference>
<evidence type="ECO:0000313" key="2">
    <source>
        <dbReference type="EMBL" id="VDO83546.1"/>
    </source>
</evidence>
<dbReference type="Proteomes" id="UP000279833">
    <property type="component" value="Unassembled WGS sequence"/>
</dbReference>
<evidence type="ECO:0000313" key="3">
    <source>
        <dbReference type="Proteomes" id="UP000279833"/>
    </source>
</evidence>
<accession>A0A183JLS6</accession>
<organism evidence="4">
    <name type="scientific">Schistosoma curassoni</name>
    <dbReference type="NCBI Taxonomy" id="6186"/>
    <lineage>
        <taxon>Eukaryota</taxon>
        <taxon>Metazoa</taxon>
        <taxon>Spiralia</taxon>
        <taxon>Lophotrochozoa</taxon>
        <taxon>Platyhelminthes</taxon>
        <taxon>Trematoda</taxon>
        <taxon>Digenea</taxon>
        <taxon>Strigeidida</taxon>
        <taxon>Schistosomatoidea</taxon>
        <taxon>Schistosomatidae</taxon>
        <taxon>Schistosoma</taxon>
    </lineage>
</organism>
<dbReference type="EMBL" id="UZAK01004271">
    <property type="protein sequence ID" value="VDO83546.1"/>
    <property type="molecule type" value="Genomic_DNA"/>
</dbReference>
<sequence length="48" mass="5451">MDYSCGLGPHLSGSLKRSNNPRRSISSSKYIGGIDWRKFVKFLLHCTH</sequence>
<dbReference type="AlphaFoldDB" id="A0A183JLS6"/>
<keyword evidence="3" id="KW-1185">Reference proteome</keyword>